<feature type="compositionally biased region" description="Basic and acidic residues" evidence="1">
    <location>
        <begin position="25"/>
        <end position="48"/>
    </location>
</feature>
<evidence type="ECO:0000313" key="3">
    <source>
        <dbReference type="Proteomes" id="UP000010729"/>
    </source>
</evidence>
<evidence type="ECO:0000313" key="2">
    <source>
        <dbReference type="EMBL" id="EMY32433.1"/>
    </source>
</evidence>
<keyword evidence="3" id="KW-1185">Reference proteome</keyword>
<feature type="compositionally biased region" description="Basic residues" evidence="1">
    <location>
        <begin position="106"/>
        <end position="123"/>
    </location>
</feature>
<feature type="region of interest" description="Disordered" evidence="1">
    <location>
        <begin position="1"/>
        <end position="132"/>
    </location>
</feature>
<accession>N1V2F5</accession>
<dbReference type="AlphaFoldDB" id="N1V2F5"/>
<name>N1V2F5_9MICC</name>
<gene>
    <name evidence="2" type="ORF">D477_020193</name>
</gene>
<comment type="caution">
    <text evidence="2">The sequence shown here is derived from an EMBL/GenBank/DDBJ whole genome shotgun (WGS) entry which is preliminary data.</text>
</comment>
<proteinExistence type="predicted"/>
<sequence>MQQQHHQLHPPGSAAPAHHRAQQHHLYEHHEPDGGQASPERHGRDHVQGLRVPARLKFVHEPAQPLQLVVPREVDDRGQQCAGQEAQQPRAPRRLDCPGRRDPGMHRRRRQVRHLRPPRHRALGRLLFPQPP</sequence>
<organism evidence="2 3">
    <name type="scientific">Arthrobacter crystallopoietes BAB-32</name>
    <dbReference type="NCBI Taxonomy" id="1246476"/>
    <lineage>
        <taxon>Bacteria</taxon>
        <taxon>Bacillati</taxon>
        <taxon>Actinomycetota</taxon>
        <taxon>Actinomycetes</taxon>
        <taxon>Micrococcales</taxon>
        <taxon>Micrococcaceae</taxon>
        <taxon>Crystallibacter</taxon>
    </lineage>
</organism>
<protein>
    <submittedName>
        <fullName evidence="2">Uncharacterized protein</fullName>
    </submittedName>
</protein>
<evidence type="ECO:0000256" key="1">
    <source>
        <dbReference type="SAM" id="MobiDB-lite"/>
    </source>
</evidence>
<feature type="compositionally biased region" description="Basic and acidic residues" evidence="1">
    <location>
        <begin position="93"/>
        <end position="105"/>
    </location>
</feature>
<reference evidence="2 3" key="1">
    <citation type="journal article" date="2013" name="Genome Announc.">
        <title>Draft Genome Sequence of Arthrobacter crystallopoietes Strain BAB-32, Revealing Genes for Bioremediation.</title>
        <authorList>
            <person name="Joshi M.N."/>
            <person name="Pandit A.S."/>
            <person name="Sharma A."/>
            <person name="Pandya R.V."/>
            <person name="Desai S.M."/>
            <person name="Saxena A.K."/>
            <person name="Bagatharia S.B."/>
        </authorList>
    </citation>
    <scope>NUCLEOTIDE SEQUENCE [LARGE SCALE GENOMIC DNA]</scope>
    <source>
        <strain evidence="2 3">BAB-32</strain>
    </source>
</reference>
<dbReference type="Proteomes" id="UP000010729">
    <property type="component" value="Unassembled WGS sequence"/>
</dbReference>
<dbReference type="EMBL" id="ANPE02000273">
    <property type="protein sequence ID" value="EMY32433.1"/>
    <property type="molecule type" value="Genomic_DNA"/>
</dbReference>